<dbReference type="AlphaFoldDB" id="A0A8T0G510"/>
<protein>
    <submittedName>
        <fullName evidence="2">Uncharacterized protein</fullName>
    </submittedName>
</protein>
<evidence type="ECO:0000313" key="2">
    <source>
        <dbReference type="EMBL" id="KAG0554130.1"/>
    </source>
</evidence>
<feature type="chain" id="PRO_5035827756" evidence="1">
    <location>
        <begin position="20"/>
        <end position="57"/>
    </location>
</feature>
<sequence length="57" mass="6191">MSLDCTTFRLSLLFCGLSAAHVRVSPVLKVKGMGNVSKIASESWEVGFSLAFEERQG</sequence>
<name>A0A8T0G510_CERPU</name>
<keyword evidence="3" id="KW-1185">Reference proteome</keyword>
<reference evidence="2" key="1">
    <citation type="submission" date="2020-06" db="EMBL/GenBank/DDBJ databases">
        <title>WGS assembly of Ceratodon purpureus strain R40.</title>
        <authorList>
            <person name="Carey S.B."/>
            <person name="Jenkins J."/>
            <person name="Shu S."/>
            <person name="Lovell J.T."/>
            <person name="Sreedasyam A."/>
            <person name="Maumus F."/>
            <person name="Tiley G.P."/>
            <person name="Fernandez-Pozo N."/>
            <person name="Barry K."/>
            <person name="Chen C."/>
            <person name="Wang M."/>
            <person name="Lipzen A."/>
            <person name="Daum C."/>
            <person name="Saski C.A."/>
            <person name="Payton A.C."/>
            <person name="Mcbreen J.C."/>
            <person name="Conrad R.E."/>
            <person name="Kollar L.M."/>
            <person name="Olsson S."/>
            <person name="Huttunen S."/>
            <person name="Landis J.B."/>
            <person name="Wickett N.J."/>
            <person name="Johnson M.G."/>
            <person name="Rensing S.A."/>
            <person name="Grimwood J."/>
            <person name="Schmutz J."/>
            <person name="Mcdaniel S.F."/>
        </authorList>
    </citation>
    <scope>NUCLEOTIDE SEQUENCE</scope>
    <source>
        <strain evidence="2">R40</strain>
    </source>
</reference>
<gene>
    <name evidence="2" type="ORF">KC19_12G065400</name>
</gene>
<comment type="caution">
    <text evidence="2">The sequence shown here is derived from an EMBL/GenBank/DDBJ whole genome shotgun (WGS) entry which is preliminary data.</text>
</comment>
<organism evidence="2 3">
    <name type="scientific">Ceratodon purpureus</name>
    <name type="common">Fire moss</name>
    <name type="synonym">Dicranum purpureum</name>
    <dbReference type="NCBI Taxonomy" id="3225"/>
    <lineage>
        <taxon>Eukaryota</taxon>
        <taxon>Viridiplantae</taxon>
        <taxon>Streptophyta</taxon>
        <taxon>Embryophyta</taxon>
        <taxon>Bryophyta</taxon>
        <taxon>Bryophytina</taxon>
        <taxon>Bryopsida</taxon>
        <taxon>Dicranidae</taxon>
        <taxon>Pseudoditrichales</taxon>
        <taxon>Ditrichaceae</taxon>
        <taxon>Ceratodon</taxon>
    </lineage>
</organism>
<evidence type="ECO:0000256" key="1">
    <source>
        <dbReference type="SAM" id="SignalP"/>
    </source>
</evidence>
<evidence type="ECO:0000313" key="3">
    <source>
        <dbReference type="Proteomes" id="UP000822688"/>
    </source>
</evidence>
<dbReference type="EMBL" id="CM026433">
    <property type="protein sequence ID" value="KAG0554130.1"/>
    <property type="molecule type" value="Genomic_DNA"/>
</dbReference>
<keyword evidence="1" id="KW-0732">Signal</keyword>
<proteinExistence type="predicted"/>
<feature type="signal peptide" evidence="1">
    <location>
        <begin position="1"/>
        <end position="19"/>
    </location>
</feature>
<dbReference type="Proteomes" id="UP000822688">
    <property type="component" value="Chromosome 12"/>
</dbReference>
<accession>A0A8T0G510</accession>